<dbReference type="GO" id="GO:0070124">
    <property type="term" value="P:mitochondrial translational initiation"/>
    <property type="evidence" value="ECO:0007669"/>
    <property type="project" value="TreeGrafter"/>
</dbReference>
<dbReference type="EMBL" id="KB908814">
    <property type="protein sequence ID" value="EOA83741.1"/>
    <property type="molecule type" value="Genomic_DNA"/>
</dbReference>
<gene>
    <name evidence="2" type="ORF">SETTUDRAFT_138316</name>
</gene>
<sequence length="703" mass="78425">MALSRQSLSPTSHLLRNSRLFSLPNPLPRPPISETFGAGLTKASDTATLPYPTHQAIATTKASLARGDWGLKRAIPSRSHLVQVSDPVLRVTQLDTIEHVTDFDSAADHVRTREKWEEMGVPMMKGMSQMRDFDLSGVPPGGAFEVRDDTTSYDTDLGLDEAGLYLKALRKSMPAERNKAEWEAFNATWAQRWEEKKADWQARGWGTQLADFEAFQKEANKARKQARTSRSKAFEVELKAFRVPWDAKWAAKKAEWQTRGLTDPDHAERVAETKALSKEMRAAQQSLWRQWVETKASLPAEKALASVPWLDEFVAFEQEQQKEKNALKQRLAASSGSASTPFTPFIPPPIDPIVHNTKRWKHDGPWLPGMGADDFVAYLSKEITARKKEFNKYLVEFVKNEIYTSRRLAASKSQETPPMDIEEAEKWHRQQEKAWRHITQQEIEAGIKALRKETANDPLASKLVSKLVLPFLKLPAIKFKYKSYSQDASSRDVDQYAFDQEAAPLSTHPSAGLGYLRTKSYLPNHPILGPQARTAPVPARVVQARRTGIKSEIYARLGVGGFVANDQYRNTDTMSVARANLPGAKDVETIDIDTPGGRKIAVEPLFGSVTNNGRIHIKLKRSTGAEMAVARGELDDKPPVREHVDEDPLRNLTSTMGRSGVKELDEQSGEAVRFSQFLESVTPQGKNSAPPGFPGVASALRGD</sequence>
<dbReference type="PANTHER" id="PTHR28058">
    <property type="entry name" value="37S RIBOSOMAL PROTEIN MRP51, MITOCHONDRIAL"/>
    <property type="match status" value="1"/>
</dbReference>
<accession>R0IFA2</accession>
<evidence type="ECO:0000313" key="3">
    <source>
        <dbReference type="Proteomes" id="UP000016935"/>
    </source>
</evidence>
<evidence type="ECO:0000256" key="1">
    <source>
        <dbReference type="SAM" id="MobiDB-lite"/>
    </source>
</evidence>
<dbReference type="GO" id="GO:0003735">
    <property type="term" value="F:structural constituent of ribosome"/>
    <property type="evidence" value="ECO:0007669"/>
    <property type="project" value="TreeGrafter"/>
</dbReference>
<name>R0IFA2_EXST2</name>
<dbReference type="STRING" id="671987.R0IFA2"/>
<keyword evidence="3" id="KW-1185">Reference proteome</keyword>
<dbReference type="Proteomes" id="UP000016935">
    <property type="component" value="Unassembled WGS sequence"/>
</dbReference>
<dbReference type="RefSeq" id="XP_008028247.1">
    <property type="nucleotide sequence ID" value="XM_008030056.1"/>
</dbReference>
<organism evidence="2 3">
    <name type="scientific">Exserohilum turcicum (strain 28A)</name>
    <name type="common">Northern leaf blight fungus</name>
    <name type="synonym">Setosphaeria turcica</name>
    <dbReference type="NCBI Taxonomy" id="671987"/>
    <lineage>
        <taxon>Eukaryota</taxon>
        <taxon>Fungi</taxon>
        <taxon>Dikarya</taxon>
        <taxon>Ascomycota</taxon>
        <taxon>Pezizomycotina</taxon>
        <taxon>Dothideomycetes</taxon>
        <taxon>Pleosporomycetidae</taxon>
        <taxon>Pleosporales</taxon>
        <taxon>Pleosporineae</taxon>
        <taxon>Pleosporaceae</taxon>
        <taxon>Exserohilum</taxon>
    </lineage>
</organism>
<reference evidence="2 3" key="2">
    <citation type="journal article" date="2013" name="PLoS Genet.">
        <title>Comparative genome structure, secondary metabolite, and effector coding capacity across Cochliobolus pathogens.</title>
        <authorList>
            <person name="Condon B.J."/>
            <person name="Leng Y."/>
            <person name="Wu D."/>
            <person name="Bushley K.E."/>
            <person name="Ohm R.A."/>
            <person name="Otillar R."/>
            <person name="Martin J."/>
            <person name="Schackwitz W."/>
            <person name="Grimwood J."/>
            <person name="MohdZainudin N."/>
            <person name="Xue C."/>
            <person name="Wang R."/>
            <person name="Manning V.A."/>
            <person name="Dhillon B."/>
            <person name="Tu Z.J."/>
            <person name="Steffenson B.J."/>
            <person name="Salamov A."/>
            <person name="Sun H."/>
            <person name="Lowry S."/>
            <person name="LaButti K."/>
            <person name="Han J."/>
            <person name="Copeland A."/>
            <person name="Lindquist E."/>
            <person name="Barry K."/>
            <person name="Schmutz J."/>
            <person name="Baker S.E."/>
            <person name="Ciuffetti L.M."/>
            <person name="Grigoriev I.V."/>
            <person name="Zhong S."/>
            <person name="Turgeon B.G."/>
        </authorList>
    </citation>
    <scope>NUCLEOTIDE SEQUENCE [LARGE SCALE GENOMIC DNA]</scope>
    <source>
        <strain evidence="3">28A</strain>
    </source>
</reference>
<dbReference type="PANTHER" id="PTHR28058:SF1">
    <property type="entry name" value="SMALL RIBOSOMAL SUBUNIT PROTEIN BS1M"/>
    <property type="match status" value="1"/>
</dbReference>
<dbReference type="Pfam" id="PF11709">
    <property type="entry name" value="Mit_ribos_Mrp51"/>
    <property type="match status" value="2"/>
</dbReference>
<dbReference type="GO" id="GO:0005763">
    <property type="term" value="C:mitochondrial small ribosomal subunit"/>
    <property type="evidence" value="ECO:0007669"/>
    <property type="project" value="TreeGrafter"/>
</dbReference>
<proteinExistence type="predicted"/>
<protein>
    <submittedName>
        <fullName evidence="2">Uncharacterized protein</fullName>
    </submittedName>
</protein>
<dbReference type="AlphaFoldDB" id="R0IFA2"/>
<evidence type="ECO:0000313" key="2">
    <source>
        <dbReference type="EMBL" id="EOA83741.1"/>
    </source>
</evidence>
<dbReference type="OrthoDB" id="3913595at2759"/>
<dbReference type="InterPro" id="IPR016712">
    <property type="entry name" value="Rbsml_bS1m-like"/>
</dbReference>
<feature type="region of interest" description="Disordered" evidence="1">
    <location>
        <begin position="679"/>
        <end position="703"/>
    </location>
</feature>
<dbReference type="GeneID" id="19396453"/>
<dbReference type="eggNOG" id="ENOG502SBK0">
    <property type="taxonomic scope" value="Eukaryota"/>
</dbReference>
<reference evidence="2 3" key="1">
    <citation type="journal article" date="2012" name="PLoS Pathog.">
        <title>Diverse lifestyles and strategies of plant pathogenesis encoded in the genomes of eighteen Dothideomycetes fungi.</title>
        <authorList>
            <person name="Ohm R.A."/>
            <person name="Feau N."/>
            <person name="Henrissat B."/>
            <person name="Schoch C.L."/>
            <person name="Horwitz B.A."/>
            <person name="Barry K.W."/>
            <person name="Condon B.J."/>
            <person name="Copeland A.C."/>
            <person name="Dhillon B."/>
            <person name="Glaser F."/>
            <person name="Hesse C.N."/>
            <person name="Kosti I."/>
            <person name="LaButti K."/>
            <person name="Lindquist E.A."/>
            <person name="Lucas S."/>
            <person name="Salamov A.A."/>
            <person name="Bradshaw R.E."/>
            <person name="Ciuffetti L."/>
            <person name="Hamelin R.C."/>
            <person name="Kema G.H.J."/>
            <person name="Lawrence C."/>
            <person name="Scott J.A."/>
            <person name="Spatafora J.W."/>
            <person name="Turgeon B.G."/>
            <person name="de Wit P.J.G.M."/>
            <person name="Zhong S."/>
            <person name="Goodwin S.B."/>
            <person name="Grigoriev I.V."/>
        </authorList>
    </citation>
    <scope>NUCLEOTIDE SEQUENCE [LARGE SCALE GENOMIC DNA]</scope>
    <source>
        <strain evidence="3">28A</strain>
    </source>
</reference>
<dbReference type="HOGENOM" id="CLU_024465_0_0_1"/>